<feature type="non-terminal residue" evidence="3">
    <location>
        <position position="172"/>
    </location>
</feature>
<dbReference type="Proteomes" id="UP001233999">
    <property type="component" value="Unassembled WGS sequence"/>
</dbReference>
<evidence type="ECO:0000313" key="3">
    <source>
        <dbReference type="EMBL" id="KAJ9592806.1"/>
    </source>
</evidence>
<keyword evidence="4" id="KW-1185">Reference proteome</keyword>
<reference evidence="3" key="2">
    <citation type="submission" date="2023-05" db="EMBL/GenBank/DDBJ databases">
        <authorList>
            <person name="Fouks B."/>
        </authorList>
    </citation>
    <scope>NUCLEOTIDE SEQUENCE</scope>
    <source>
        <strain evidence="3">Stay&amp;Tobe</strain>
        <tissue evidence="3">Testes</tissue>
    </source>
</reference>
<dbReference type="Pfam" id="PF06297">
    <property type="entry name" value="PET"/>
    <property type="match status" value="1"/>
</dbReference>
<dbReference type="InterPro" id="IPR010442">
    <property type="entry name" value="PET_domain"/>
</dbReference>
<dbReference type="InterPro" id="IPR033723">
    <property type="entry name" value="PET_prickle"/>
</dbReference>
<accession>A0AAD8A5G7</accession>
<gene>
    <name evidence="3" type="ORF">L9F63_015528</name>
</gene>
<proteinExistence type="predicted"/>
<evidence type="ECO:0000256" key="1">
    <source>
        <dbReference type="ARBA" id="ARBA00022737"/>
    </source>
</evidence>
<dbReference type="GO" id="GO:0008270">
    <property type="term" value="F:zinc ion binding"/>
    <property type="evidence" value="ECO:0007669"/>
    <property type="project" value="InterPro"/>
</dbReference>
<organism evidence="3 4">
    <name type="scientific">Diploptera punctata</name>
    <name type="common">Pacific beetle cockroach</name>
    <dbReference type="NCBI Taxonomy" id="6984"/>
    <lineage>
        <taxon>Eukaryota</taxon>
        <taxon>Metazoa</taxon>
        <taxon>Ecdysozoa</taxon>
        <taxon>Arthropoda</taxon>
        <taxon>Hexapoda</taxon>
        <taxon>Insecta</taxon>
        <taxon>Pterygota</taxon>
        <taxon>Neoptera</taxon>
        <taxon>Polyneoptera</taxon>
        <taxon>Dictyoptera</taxon>
        <taxon>Blattodea</taxon>
        <taxon>Blaberoidea</taxon>
        <taxon>Blaberidae</taxon>
        <taxon>Diplopterinae</taxon>
        <taxon>Diploptera</taxon>
    </lineage>
</organism>
<feature type="non-terminal residue" evidence="3">
    <location>
        <position position="1"/>
    </location>
</feature>
<dbReference type="CDD" id="cd09827">
    <property type="entry name" value="PET_Prickle"/>
    <property type="match status" value="1"/>
</dbReference>
<dbReference type="EMBL" id="JASPKZ010003803">
    <property type="protein sequence ID" value="KAJ9592806.1"/>
    <property type="molecule type" value="Genomic_DNA"/>
</dbReference>
<reference evidence="3" key="1">
    <citation type="journal article" date="2023" name="IScience">
        <title>Live-bearing cockroach genome reveals convergent evolutionary mechanisms linked to viviparity in insects and beyond.</title>
        <authorList>
            <person name="Fouks B."/>
            <person name="Harrison M.C."/>
            <person name="Mikhailova A.A."/>
            <person name="Marchal E."/>
            <person name="English S."/>
            <person name="Carruthers M."/>
            <person name="Jennings E.C."/>
            <person name="Chiamaka E.L."/>
            <person name="Frigard R.A."/>
            <person name="Pippel M."/>
            <person name="Attardo G.M."/>
            <person name="Benoit J.B."/>
            <person name="Bornberg-Bauer E."/>
            <person name="Tobe S.S."/>
        </authorList>
    </citation>
    <scope>NUCLEOTIDE SEQUENCE</scope>
    <source>
        <strain evidence="3">Stay&amp;Tobe</strain>
    </source>
</reference>
<sequence>TVHVYFSALPEDKVPYVNSVGERYRVRQLLHQLPPHDNEVRYCHSLSDEERKELRLFSAQRKREALGRGSVRQLPAPMTCDAIKNFAWFNSRINILQSGSLSPVFNEAEKVCHEGMSHLVHLLTDYENVTCLHKFVGSDLSAGRPNHNSLKYIFDALGAIEALCLSAYKSLG</sequence>
<dbReference type="PROSITE" id="PS51303">
    <property type="entry name" value="PET"/>
    <property type="match status" value="1"/>
</dbReference>
<dbReference type="InterPro" id="IPR047120">
    <property type="entry name" value="Pk/Esn/Tes"/>
</dbReference>
<dbReference type="PANTHER" id="PTHR24211">
    <property type="entry name" value="LIM DOMAIN-CONTAINING PROTEIN"/>
    <property type="match status" value="1"/>
</dbReference>
<name>A0AAD8A5G7_DIPPU</name>
<evidence type="ECO:0000313" key="4">
    <source>
        <dbReference type="Proteomes" id="UP001233999"/>
    </source>
</evidence>
<comment type="caution">
    <text evidence="3">The sequence shown here is derived from an EMBL/GenBank/DDBJ whole genome shotgun (WGS) entry which is preliminary data.</text>
</comment>
<feature type="domain" description="PET" evidence="2">
    <location>
        <begin position="1"/>
        <end position="79"/>
    </location>
</feature>
<keyword evidence="1" id="KW-0677">Repeat</keyword>
<evidence type="ECO:0000259" key="2">
    <source>
        <dbReference type="PROSITE" id="PS51303"/>
    </source>
</evidence>
<dbReference type="AlphaFoldDB" id="A0AAD8A5G7"/>
<protein>
    <recommendedName>
        <fullName evidence="2">PET domain-containing protein</fullName>
    </recommendedName>
</protein>
<dbReference type="PANTHER" id="PTHR24211:SF20">
    <property type="entry name" value="PROTEIN ESPINAS-RELATED"/>
    <property type="match status" value="1"/>
</dbReference>